<proteinExistence type="predicted"/>
<dbReference type="EMBL" id="CADCUX010000202">
    <property type="protein sequence ID" value="CAA9399093.1"/>
    <property type="molecule type" value="Genomic_DNA"/>
</dbReference>
<gene>
    <name evidence="2" type="ORF">AVDCRST_MAG51-796</name>
</gene>
<accession>A0A6J4P3B2</accession>
<feature type="non-terminal residue" evidence="2">
    <location>
        <position position="122"/>
    </location>
</feature>
<protein>
    <submittedName>
        <fullName evidence="2">Dihydroneopterin aldolase</fullName>
        <ecNumber evidence="2">4.1.2.25</ecNumber>
    </submittedName>
</protein>
<dbReference type="AlphaFoldDB" id="A0A6J4P3B2"/>
<feature type="compositionally biased region" description="Low complexity" evidence="1">
    <location>
        <begin position="38"/>
        <end position="47"/>
    </location>
</feature>
<feature type="region of interest" description="Disordered" evidence="1">
    <location>
        <begin position="1"/>
        <end position="122"/>
    </location>
</feature>
<name>A0A6J4P3B2_9BURK</name>
<feature type="compositionally biased region" description="Basic and acidic residues" evidence="1">
    <location>
        <begin position="1"/>
        <end position="14"/>
    </location>
</feature>
<evidence type="ECO:0000256" key="1">
    <source>
        <dbReference type="SAM" id="MobiDB-lite"/>
    </source>
</evidence>
<feature type="non-terminal residue" evidence="2">
    <location>
        <position position="1"/>
    </location>
</feature>
<organism evidence="2">
    <name type="scientific">uncultured Ramlibacter sp</name>
    <dbReference type="NCBI Taxonomy" id="260755"/>
    <lineage>
        <taxon>Bacteria</taxon>
        <taxon>Pseudomonadati</taxon>
        <taxon>Pseudomonadota</taxon>
        <taxon>Betaproteobacteria</taxon>
        <taxon>Burkholderiales</taxon>
        <taxon>Comamonadaceae</taxon>
        <taxon>Ramlibacter</taxon>
        <taxon>environmental samples</taxon>
    </lineage>
</organism>
<feature type="compositionally biased region" description="Basic and acidic residues" evidence="1">
    <location>
        <begin position="72"/>
        <end position="82"/>
    </location>
</feature>
<reference evidence="2" key="1">
    <citation type="submission" date="2020-02" db="EMBL/GenBank/DDBJ databases">
        <authorList>
            <person name="Meier V. D."/>
        </authorList>
    </citation>
    <scope>NUCLEOTIDE SEQUENCE</scope>
    <source>
        <strain evidence="2">AVDCRST_MAG51</strain>
    </source>
</reference>
<dbReference type="EC" id="4.1.2.25" evidence="2"/>
<dbReference type="GO" id="GO:0004150">
    <property type="term" value="F:dihydroneopterin aldolase activity"/>
    <property type="evidence" value="ECO:0007669"/>
    <property type="project" value="UniProtKB-EC"/>
</dbReference>
<sequence length="122" mass="12825">GPARHPDPHADRTALRRQPGHPRPREGGAATDPRGRRAQPGPAAAAPARRRHPARAGLPQGAPDHHRRVHGRAREPAGEPDRQAGTAPDAVARRAGGAGADRQARDLRRLRGRDPGGDGAVV</sequence>
<feature type="compositionally biased region" description="Basic and acidic residues" evidence="1">
    <location>
        <begin position="102"/>
        <end position="116"/>
    </location>
</feature>
<evidence type="ECO:0000313" key="2">
    <source>
        <dbReference type="EMBL" id="CAA9399093.1"/>
    </source>
</evidence>
<keyword evidence="2" id="KW-0456">Lyase</keyword>